<proteinExistence type="predicted"/>
<dbReference type="RefSeq" id="WP_012025207.1">
    <property type="nucleotide sequence ID" value="NC_009441.1"/>
</dbReference>
<protein>
    <submittedName>
        <fullName evidence="1">Uncharacterized protein</fullName>
    </submittedName>
</protein>
<reference evidence="1 2" key="1">
    <citation type="journal article" date="2009" name="Appl. Environ. Microbiol.">
        <title>Novel features of the polysaccharide-digesting gliding bacterium Flavobacterium johnsoniae as revealed by genome sequence analysis.</title>
        <authorList>
            <person name="McBride M.J."/>
            <person name="Xie G."/>
            <person name="Martens E.C."/>
            <person name="Lapidus A."/>
            <person name="Henrissat B."/>
            <person name="Rhodes R.G."/>
            <person name="Goltsman E."/>
            <person name="Wang W."/>
            <person name="Xu J."/>
            <person name="Hunnicutt D.W."/>
            <person name="Staroscik A.M."/>
            <person name="Hoover T.R."/>
            <person name="Cheng Y.Q."/>
            <person name="Stein J.L."/>
        </authorList>
    </citation>
    <scope>NUCLEOTIDE SEQUENCE [LARGE SCALE GENOMIC DNA]</scope>
    <source>
        <strain evidence="2">ATCC 17061 / DSM 2064 / JCM 8514 / BCRC 14874 / CCUG 350202 / NBRC 14942 / NCIMB 11054 / UW101</strain>
    </source>
</reference>
<dbReference type="eggNOG" id="ENOG5033E6V">
    <property type="taxonomic scope" value="Bacteria"/>
</dbReference>
<dbReference type="OrthoDB" id="1217771at2"/>
<dbReference type="KEGG" id="fjo:Fjoh_3221"/>
<dbReference type="HOGENOM" id="CLU_527609_0_0_10"/>
<sequence>MRLRFSESEIIKTTVGDHDIFSNEDITANAGMYIHESCDGEIIYGDNPKEAPPAAKYFVKGWWTDKHDKPIKEARILDTVKFHIQTQGIENPKGKKIEIKLFEYDTSVYLSLGTYGSGAVETRPFDDHVRIVSGKNEITELTLDENGKTAITINLTWGMHEMFNETFFGGFAEMGLLEFYFECSYGEDRGIWLPANLGDYLKVTISNQSLFIKPAYEGYNFPEIRTAEGDIVVFSAGIGLEHEPSKELEGQLDAIADKIKSEIYGSVREAMMKYSDNMRHTIAVRQLKKGYLANNLGKIEFSRRIYTKPVYDNSGKLYEITKAANFGYRKEGKKVTTKGISQLDYFREVGAFNEIAKASKELLGIFNFASDVISFAMDENPKIIPTGFAPLDFLVAMVMPSIAESILESWDAPVFELVEKAKDKGIEGIYDFLQSSGGKEKRYDFNTMDINQYMLNQLLMGKFKTFEELTNAQENLKITMDRYDYESSLVYTLFYYKKIDEAKEEELLIIDTIFFN</sequence>
<accession>A5FEY1</accession>
<organism evidence="1 2">
    <name type="scientific">Flavobacterium johnsoniae (strain ATCC 17061 / DSM 2064 / JCM 8514 / BCRC 14874 / CCUG 350202 / NBRC 14942 / NCIMB 11054 / UW101)</name>
    <name type="common">Cytophaga johnsonae</name>
    <dbReference type="NCBI Taxonomy" id="376686"/>
    <lineage>
        <taxon>Bacteria</taxon>
        <taxon>Pseudomonadati</taxon>
        <taxon>Bacteroidota</taxon>
        <taxon>Flavobacteriia</taxon>
        <taxon>Flavobacteriales</taxon>
        <taxon>Flavobacteriaceae</taxon>
        <taxon>Flavobacterium</taxon>
    </lineage>
</organism>
<dbReference type="STRING" id="376686.Fjoh_3221"/>
<dbReference type="GeneID" id="31766132"/>
<gene>
    <name evidence="1" type="ordered locus">Fjoh_3221</name>
</gene>
<keyword evidence="2" id="KW-1185">Reference proteome</keyword>
<evidence type="ECO:0000313" key="1">
    <source>
        <dbReference type="EMBL" id="ABQ06238.1"/>
    </source>
</evidence>
<evidence type="ECO:0000313" key="2">
    <source>
        <dbReference type="Proteomes" id="UP000006694"/>
    </source>
</evidence>
<name>A5FEY1_FLAJ1</name>
<dbReference type="Proteomes" id="UP000006694">
    <property type="component" value="Chromosome"/>
</dbReference>
<dbReference type="AlphaFoldDB" id="A5FEY1"/>
<dbReference type="EMBL" id="CP000685">
    <property type="protein sequence ID" value="ABQ06238.1"/>
    <property type="molecule type" value="Genomic_DNA"/>
</dbReference>